<evidence type="ECO:0000256" key="1">
    <source>
        <dbReference type="SAM" id="Phobius"/>
    </source>
</evidence>
<evidence type="ECO:0008006" key="4">
    <source>
        <dbReference type="Google" id="ProtNLM"/>
    </source>
</evidence>
<organism evidence="2 3">
    <name type="scientific">Corynebacterium endometrii</name>
    <dbReference type="NCBI Taxonomy" id="2488819"/>
    <lineage>
        <taxon>Bacteria</taxon>
        <taxon>Bacillati</taxon>
        <taxon>Actinomycetota</taxon>
        <taxon>Actinomycetes</taxon>
        <taxon>Mycobacteriales</taxon>
        <taxon>Corynebacteriaceae</taxon>
        <taxon>Corynebacterium</taxon>
    </lineage>
</organism>
<feature type="transmembrane region" description="Helical" evidence="1">
    <location>
        <begin position="201"/>
        <end position="220"/>
    </location>
</feature>
<dbReference type="AlphaFoldDB" id="A0A4P7QGZ4"/>
<feature type="transmembrane region" description="Helical" evidence="1">
    <location>
        <begin position="78"/>
        <end position="96"/>
    </location>
</feature>
<feature type="transmembrane region" description="Helical" evidence="1">
    <location>
        <begin position="160"/>
        <end position="180"/>
    </location>
</feature>
<evidence type="ECO:0000313" key="2">
    <source>
        <dbReference type="EMBL" id="QCB28074.1"/>
    </source>
</evidence>
<feature type="transmembrane region" description="Helical" evidence="1">
    <location>
        <begin position="6"/>
        <end position="32"/>
    </location>
</feature>
<gene>
    <name evidence="2" type="ORF">CENDO_03905</name>
</gene>
<dbReference type="OrthoDB" id="4375110at2"/>
<dbReference type="Proteomes" id="UP000296352">
    <property type="component" value="Chromosome"/>
</dbReference>
<feature type="transmembrane region" description="Helical" evidence="1">
    <location>
        <begin position="117"/>
        <end position="140"/>
    </location>
</feature>
<proteinExistence type="predicted"/>
<accession>A0A4P7QGZ4</accession>
<protein>
    <recommendedName>
        <fullName evidence="4">Sap, sulfolipid-1-addressing protein</fullName>
    </recommendedName>
</protein>
<keyword evidence="1" id="KW-0812">Transmembrane</keyword>
<keyword evidence="1" id="KW-1133">Transmembrane helix</keyword>
<sequence>MLSSLMYAVSFALADSVNALLIGVTVAIGIMLPRGQYKVIAPLLILGDWTGVFLLSILTMLVFDGIKDYVDAVLESPVLGWILILIGLAAAVMAWRQRPGESNALVQKMLGPLRTPSPLTFLTGLVLGLAQSITSGPFFIGLLHLSAGDFSAWVRYGGLAIYASLALSLPTLVAVFVGIVRRRPESAAGRLFAKARENKDAVTKTGSYVVAAFLVFMGLVSL</sequence>
<keyword evidence="1" id="KW-0472">Membrane</keyword>
<dbReference type="KEGG" id="cee:CENDO_03905"/>
<feature type="transmembrane region" description="Helical" evidence="1">
    <location>
        <begin position="39"/>
        <end position="63"/>
    </location>
</feature>
<dbReference type="RefSeq" id="WP_136140863.1">
    <property type="nucleotide sequence ID" value="NZ_CP039247.1"/>
</dbReference>
<dbReference type="EMBL" id="CP039247">
    <property type="protein sequence ID" value="QCB28074.1"/>
    <property type="molecule type" value="Genomic_DNA"/>
</dbReference>
<name>A0A4P7QGZ4_9CORY</name>
<evidence type="ECO:0000313" key="3">
    <source>
        <dbReference type="Proteomes" id="UP000296352"/>
    </source>
</evidence>
<reference evidence="2 3" key="1">
    <citation type="submission" date="2019-04" db="EMBL/GenBank/DDBJ databases">
        <title>Corynebacterium endometrii sp. nov., isolated from the uterus of a cow with endometritis.</title>
        <authorList>
            <person name="Ballas P."/>
            <person name="Ruckert C."/>
            <person name="Wagener K."/>
            <person name="Drillich M."/>
            <person name="Kaempfer P."/>
            <person name="Busse H.-J."/>
            <person name="Ehling-Schulz M."/>
        </authorList>
    </citation>
    <scope>NUCLEOTIDE SEQUENCE [LARGE SCALE GENOMIC DNA]</scope>
    <source>
        <strain evidence="2 3">LMM-1653</strain>
    </source>
</reference>
<keyword evidence="3" id="KW-1185">Reference proteome</keyword>